<feature type="chain" id="PRO_5047330731" evidence="1">
    <location>
        <begin position="19"/>
        <end position="136"/>
    </location>
</feature>
<dbReference type="EMBL" id="JAHWDF010000002">
    <property type="protein sequence ID" value="MBW2960515.1"/>
    <property type="molecule type" value="Genomic_DNA"/>
</dbReference>
<evidence type="ECO:0000313" key="3">
    <source>
        <dbReference type="Proteomes" id="UP000719267"/>
    </source>
</evidence>
<reference evidence="2 3" key="1">
    <citation type="submission" date="2021-07" db="EMBL/GenBank/DDBJ databases">
        <title>Mesonia aestuariivivens sp. nov., isolated from a tidal flat.</title>
        <authorList>
            <person name="Kim Y.-O."/>
            <person name="Yoon J.-H."/>
        </authorList>
    </citation>
    <scope>NUCLEOTIDE SEQUENCE [LARGE SCALE GENOMIC DNA]</scope>
    <source>
        <strain evidence="2 3">JHPTF-M18</strain>
    </source>
</reference>
<dbReference type="Proteomes" id="UP000719267">
    <property type="component" value="Unassembled WGS sequence"/>
</dbReference>
<comment type="caution">
    <text evidence="2">The sequence shown here is derived from an EMBL/GenBank/DDBJ whole genome shotgun (WGS) entry which is preliminary data.</text>
</comment>
<dbReference type="RefSeq" id="WP_219038806.1">
    <property type="nucleotide sequence ID" value="NZ_JAHWDF010000002.1"/>
</dbReference>
<name>A0ABS6VY57_9FLAO</name>
<protein>
    <submittedName>
        <fullName evidence="2">DUF2141 domain-containing protein</fullName>
    </submittedName>
</protein>
<evidence type="ECO:0000313" key="2">
    <source>
        <dbReference type="EMBL" id="MBW2960515.1"/>
    </source>
</evidence>
<dbReference type="InterPro" id="IPR018673">
    <property type="entry name" value="DUF2141"/>
</dbReference>
<proteinExistence type="predicted"/>
<organism evidence="2 3">
    <name type="scientific">Mesonia aestuariivivens</name>
    <dbReference type="NCBI Taxonomy" id="2796128"/>
    <lineage>
        <taxon>Bacteria</taxon>
        <taxon>Pseudomonadati</taxon>
        <taxon>Bacteroidota</taxon>
        <taxon>Flavobacteriia</taxon>
        <taxon>Flavobacteriales</taxon>
        <taxon>Flavobacteriaceae</taxon>
        <taxon>Mesonia</taxon>
    </lineage>
</organism>
<keyword evidence="1" id="KW-0732">Signal</keyword>
<gene>
    <name evidence="2" type="ORF">KW502_01720</name>
</gene>
<evidence type="ECO:0000256" key="1">
    <source>
        <dbReference type="SAM" id="SignalP"/>
    </source>
</evidence>
<dbReference type="Pfam" id="PF09912">
    <property type="entry name" value="DUF2141"/>
    <property type="match status" value="1"/>
</dbReference>
<keyword evidence="3" id="KW-1185">Reference proteome</keyword>
<accession>A0ABS6VY57</accession>
<feature type="signal peptide" evidence="1">
    <location>
        <begin position="1"/>
        <end position="18"/>
    </location>
</feature>
<sequence length="136" mass="15152">MKAILICLMIALGEFVIAQETTNLTIKVENISNDEGQLMVGLYTENNFLTKKPPYSQQVKIKNGKATIIFNDVPVGEYGICSFHDANANQKMDFQANGMPVEDYGISNNPILYGPPTWGDAKFELTEGNQEITIRF</sequence>